<accession>A0A644WE24</accession>
<gene>
    <name evidence="1" type="ORF">SDC9_46801</name>
</gene>
<proteinExistence type="predicted"/>
<reference evidence="1" key="1">
    <citation type="submission" date="2019-08" db="EMBL/GenBank/DDBJ databases">
        <authorList>
            <person name="Kucharzyk K."/>
            <person name="Murdoch R.W."/>
            <person name="Higgins S."/>
            <person name="Loffler F."/>
        </authorList>
    </citation>
    <scope>NUCLEOTIDE SEQUENCE</scope>
</reference>
<protein>
    <submittedName>
        <fullName evidence="1">Uncharacterized protein</fullName>
    </submittedName>
</protein>
<comment type="caution">
    <text evidence="1">The sequence shown here is derived from an EMBL/GenBank/DDBJ whole genome shotgun (WGS) entry which is preliminary data.</text>
</comment>
<dbReference type="EMBL" id="VSSQ01000739">
    <property type="protein sequence ID" value="MPM00574.1"/>
    <property type="molecule type" value="Genomic_DNA"/>
</dbReference>
<sequence length="96" mass="11060">MRIRADIIEPLETYAKKLRKIDVEDMTEEEMDLQVATYKAARVLKHINKFAEKHGEIALSCAGEWLYQDDRGSVDAIDLVADLLEELSEYAETEEE</sequence>
<dbReference type="AlphaFoldDB" id="A0A644WE24"/>
<organism evidence="1">
    <name type="scientific">bioreactor metagenome</name>
    <dbReference type="NCBI Taxonomy" id="1076179"/>
    <lineage>
        <taxon>unclassified sequences</taxon>
        <taxon>metagenomes</taxon>
        <taxon>ecological metagenomes</taxon>
    </lineage>
</organism>
<evidence type="ECO:0000313" key="1">
    <source>
        <dbReference type="EMBL" id="MPM00574.1"/>
    </source>
</evidence>
<name>A0A644WE24_9ZZZZ</name>